<evidence type="ECO:0000256" key="1">
    <source>
        <dbReference type="ARBA" id="ARBA00022729"/>
    </source>
</evidence>
<keyword evidence="1" id="KW-0732">Signal</keyword>
<feature type="domain" description="Apple" evidence="4">
    <location>
        <begin position="122"/>
        <end position="169"/>
    </location>
</feature>
<evidence type="ECO:0000313" key="6">
    <source>
        <dbReference type="Proteomes" id="UP001187192"/>
    </source>
</evidence>
<dbReference type="AlphaFoldDB" id="A0AA88J4L6"/>
<evidence type="ECO:0000259" key="3">
    <source>
        <dbReference type="Pfam" id="PF00954"/>
    </source>
</evidence>
<dbReference type="Proteomes" id="UP001187192">
    <property type="component" value="Unassembled WGS sequence"/>
</dbReference>
<comment type="caution">
    <text evidence="5">The sequence shown here is derived from an EMBL/GenBank/DDBJ whole genome shotgun (WGS) entry which is preliminary data.</text>
</comment>
<dbReference type="PANTHER" id="PTHR32444:SF183">
    <property type="entry name" value="APPLE DOMAIN-CONTAINING PROTEIN"/>
    <property type="match status" value="1"/>
</dbReference>
<dbReference type="GO" id="GO:0048544">
    <property type="term" value="P:recognition of pollen"/>
    <property type="evidence" value="ECO:0007669"/>
    <property type="project" value="InterPro"/>
</dbReference>
<sequence length="364" mass="40275">MKLGWDFRKGLNIGYLGNGGKIVHQCGPWNGLGTSGLPRLRPNQLFNFQLVYNEYEAYYMVNRKNNSVISIAVVNQTTSTSQQLIWVEAEKRWQLYTSEPRDLCDNYGLCGGNGNCVIDTAYSIGNRSMNLKECRAKYLSNCSCMAYANSDIEGKGSGWIMWFGDLIDIRKVSLGGQVLYVRMPASELGKSGSKVRAVIVVASVGGVCGMLLLATSFAEQRRKISLALARWSLKIVSGKRNTSFSCQKEDLTLTGHARSVAMHPCRSVMCATHVADRPSMSAVFVMLSSDCHVLPYPNRPAYFMETETPQRCPESSLTGPIKEARCGVELLFRQIKGSYATNTTPWVSLVLLLSHGSFVNRLTT</sequence>
<name>A0AA88J4L6_FICCA</name>
<dbReference type="CDD" id="cd01098">
    <property type="entry name" value="PAN_AP_plant"/>
    <property type="match status" value="1"/>
</dbReference>
<gene>
    <name evidence="5" type="ORF">TIFTF001_031051</name>
</gene>
<reference evidence="5" key="1">
    <citation type="submission" date="2023-07" db="EMBL/GenBank/DDBJ databases">
        <title>draft genome sequence of fig (Ficus carica).</title>
        <authorList>
            <person name="Takahashi T."/>
            <person name="Nishimura K."/>
        </authorList>
    </citation>
    <scope>NUCLEOTIDE SEQUENCE</scope>
</reference>
<dbReference type="InterPro" id="IPR000858">
    <property type="entry name" value="S_locus_glycoprot_dom"/>
</dbReference>
<organism evidence="5 6">
    <name type="scientific">Ficus carica</name>
    <name type="common">Common fig</name>
    <dbReference type="NCBI Taxonomy" id="3494"/>
    <lineage>
        <taxon>Eukaryota</taxon>
        <taxon>Viridiplantae</taxon>
        <taxon>Streptophyta</taxon>
        <taxon>Embryophyta</taxon>
        <taxon>Tracheophyta</taxon>
        <taxon>Spermatophyta</taxon>
        <taxon>Magnoliopsida</taxon>
        <taxon>eudicotyledons</taxon>
        <taxon>Gunneridae</taxon>
        <taxon>Pentapetalae</taxon>
        <taxon>rosids</taxon>
        <taxon>fabids</taxon>
        <taxon>Rosales</taxon>
        <taxon>Moraceae</taxon>
        <taxon>Ficeae</taxon>
        <taxon>Ficus</taxon>
    </lineage>
</organism>
<evidence type="ECO:0008006" key="7">
    <source>
        <dbReference type="Google" id="ProtNLM"/>
    </source>
</evidence>
<protein>
    <recommendedName>
        <fullName evidence="7">S-locus glycoprotein domain-containing protein</fullName>
    </recommendedName>
</protein>
<keyword evidence="2" id="KW-1015">Disulfide bond</keyword>
<dbReference type="InterPro" id="IPR003609">
    <property type="entry name" value="Pan_app"/>
</dbReference>
<dbReference type="EMBL" id="BTGU01000120">
    <property type="protein sequence ID" value="GMN61955.1"/>
    <property type="molecule type" value="Genomic_DNA"/>
</dbReference>
<dbReference type="Pfam" id="PF00954">
    <property type="entry name" value="S_locus_glycop"/>
    <property type="match status" value="1"/>
</dbReference>
<proteinExistence type="predicted"/>
<keyword evidence="6" id="KW-1185">Reference proteome</keyword>
<dbReference type="Pfam" id="PF08276">
    <property type="entry name" value="PAN_2"/>
    <property type="match status" value="1"/>
</dbReference>
<evidence type="ECO:0000313" key="5">
    <source>
        <dbReference type="EMBL" id="GMN61955.1"/>
    </source>
</evidence>
<accession>A0AA88J4L6</accession>
<dbReference type="PANTHER" id="PTHR32444">
    <property type="entry name" value="BULB-TYPE LECTIN DOMAIN-CONTAINING PROTEIN"/>
    <property type="match status" value="1"/>
</dbReference>
<evidence type="ECO:0000256" key="2">
    <source>
        <dbReference type="ARBA" id="ARBA00023157"/>
    </source>
</evidence>
<evidence type="ECO:0000259" key="4">
    <source>
        <dbReference type="Pfam" id="PF08276"/>
    </source>
</evidence>
<feature type="domain" description="S-locus glycoprotein" evidence="3">
    <location>
        <begin position="25"/>
        <end position="119"/>
    </location>
</feature>